<dbReference type="GO" id="GO:0003700">
    <property type="term" value="F:DNA-binding transcription factor activity"/>
    <property type="evidence" value="ECO:0007669"/>
    <property type="project" value="InterPro"/>
</dbReference>
<dbReference type="InterPro" id="IPR000847">
    <property type="entry name" value="LysR_HTH_N"/>
</dbReference>
<reference evidence="6 7" key="1">
    <citation type="submission" date="2019-01" db="EMBL/GenBank/DDBJ databases">
        <title>Complete genome of a denitifying bacterium Halomons sp. BC-M4-5.</title>
        <authorList>
            <person name="Wang L."/>
            <person name="Shao Z."/>
        </authorList>
    </citation>
    <scope>NUCLEOTIDE SEQUENCE [LARGE SCALE GENOMIC DNA]</scope>
    <source>
        <strain evidence="6 7">BC-M4-5</strain>
    </source>
</reference>
<accession>A0A6I6SMS0</accession>
<protein>
    <submittedName>
        <fullName evidence="6">LysR family transcriptional regulator</fullName>
    </submittedName>
</protein>
<dbReference type="InterPro" id="IPR005119">
    <property type="entry name" value="LysR_subst-bd"/>
</dbReference>
<dbReference type="Pfam" id="PF00126">
    <property type="entry name" value="HTH_1"/>
    <property type="match status" value="1"/>
</dbReference>
<evidence type="ECO:0000256" key="2">
    <source>
        <dbReference type="ARBA" id="ARBA00023015"/>
    </source>
</evidence>
<dbReference type="Proteomes" id="UP000464013">
    <property type="component" value="Chromosome"/>
</dbReference>
<dbReference type="GO" id="GO:0003677">
    <property type="term" value="F:DNA binding"/>
    <property type="evidence" value="ECO:0007669"/>
    <property type="project" value="UniProtKB-KW"/>
</dbReference>
<dbReference type="RefSeq" id="WP_159551513.1">
    <property type="nucleotide sequence ID" value="NZ_CP035042.1"/>
</dbReference>
<dbReference type="Pfam" id="PF03466">
    <property type="entry name" value="LysR_substrate"/>
    <property type="match status" value="1"/>
</dbReference>
<keyword evidence="3" id="KW-0238">DNA-binding</keyword>
<evidence type="ECO:0000259" key="5">
    <source>
        <dbReference type="PROSITE" id="PS50931"/>
    </source>
</evidence>
<dbReference type="InterPro" id="IPR058163">
    <property type="entry name" value="LysR-type_TF_proteobact-type"/>
</dbReference>
<dbReference type="SUPFAM" id="SSF53850">
    <property type="entry name" value="Periplasmic binding protein-like II"/>
    <property type="match status" value="1"/>
</dbReference>
<dbReference type="Gene3D" id="1.10.10.10">
    <property type="entry name" value="Winged helix-like DNA-binding domain superfamily/Winged helix DNA-binding domain"/>
    <property type="match status" value="1"/>
</dbReference>
<dbReference type="PANTHER" id="PTHR30537:SF5">
    <property type="entry name" value="HTH-TYPE TRANSCRIPTIONAL ACTIVATOR TTDR-RELATED"/>
    <property type="match status" value="1"/>
</dbReference>
<organism evidence="6 7">
    <name type="scientific">Billgrantia tianxiuensis</name>
    <dbReference type="NCBI Taxonomy" id="2497861"/>
    <lineage>
        <taxon>Bacteria</taxon>
        <taxon>Pseudomonadati</taxon>
        <taxon>Pseudomonadota</taxon>
        <taxon>Gammaproteobacteria</taxon>
        <taxon>Oceanospirillales</taxon>
        <taxon>Halomonadaceae</taxon>
        <taxon>Billgrantia</taxon>
    </lineage>
</organism>
<evidence type="ECO:0000313" key="7">
    <source>
        <dbReference type="Proteomes" id="UP000464013"/>
    </source>
</evidence>
<dbReference type="PANTHER" id="PTHR30537">
    <property type="entry name" value="HTH-TYPE TRANSCRIPTIONAL REGULATOR"/>
    <property type="match status" value="1"/>
</dbReference>
<gene>
    <name evidence="6" type="ORF">EKK97_09855</name>
</gene>
<dbReference type="AlphaFoldDB" id="A0A6I6SMS0"/>
<dbReference type="OrthoDB" id="9815676at2"/>
<dbReference type="InterPro" id="IPR036388">
    <property type="entry name" value="WH-like_DNA-bd_sf"/>
</dbReference>
<evidence type="ECO:0000256" key="1">
    <source>
        <dbReference type="ARBA" id="ARBA00009437"/>
    </source>
</evidence>
<dbReference type="InterPro" id="IPR036390">
    <property type="entry name" value="WH_DNA-bd_sf"/>
</dbReference>
<dbReference type="SUPFAM" id="SSF46785">
    <property type="entry name" value="Winged helix' DNA-binding domain"/>
    <property type="match status" value="1"/>
</dbReference>
<evidence type="ECO:0000256" key="4">
    <source>
        <dbReference type="ARBA" id="ARBA00023163"/>
    </source>
</evidence>
<feature type="domain" description="HTH lysR-type" evidence="5">
    <location>
        <begin position="1"/>
        <end position="59"/>
    </location>
</feature>
<keyword evidence="2" id="KW-0805">Transcription regulation</keyword>
<dbReference type="Gene3D" id="3.40.190.290">
    <property type="match status" value="1"/>
</dbReference>
<dbReference type="EMBL" id="CP035042">
    <property type="protein sequence ID" value="QHC49846.1"/>
    <property type="molecule type" value="Genomic_DNA"/>
</dbReference>
<dbReference type="CDD" id="cd08422">
    <property type="entry name" value="PBP2_CrgA_like"/>
    <property type="match status" value="1"/>
</dbReference>
<sequence length="302" mass="34255">MNLFNAMQCFCRIVELGSFAHAATALGISSAQVSKQIHALESHLKVRLLNRTTRKVSPTEIGTLYYERCQRILKEINELESLVEQQDKEPQGVLKISAPVDFSTMYLMDAFTSFQRSHPKIQLDINLNDNFVSLIEDGLDVAIRVGELPDSALIARRLATTFLGYYASPVYLRQYGEPKNLEQLAEHQTLRYMVQGREFPSPLQKSSWTISCNNGRAMCEAAAKGAGIIIKPNFLAMPFLQDGTLVEILKQHRRQDVGIYAVYLHRNHVPCKIIEFVDCLADHLRHNDVWNRVHDGRGLTMP</sequence>
<proteinExistence type="inferred from homology"/>
<keyword evidence="4" id="KW-0804">Transcription</keyword>
<dbReference type="KEGG" id="htx:EKK97_09855"/>
<keyword evidence="7" id="KW-1185">Reference proteome</keyword>
<name>A0A6I6SMS0_9GAMM</name>
<evidence type="ECO:0000256" key="3">
    <source>
        <dbReference type="ARBA" id="ARBA00023125"/>
    </source>
</evidence>
<evidence type="ECO:0000313" key="6">
    <source>
        <dbReference type="EMBL" id="QHC49846.1"/>
    </source>
</evidence>
<comment type="similarity">
    <text evidence="1">Belongs to the LysR transcriptional regulatory family.</text>
</comment>
<dbReference type="PROSITE" id="PS50931">
    <property type="entry name" value="HTH_LYSR"/>
    <property type="match status" value="1"/>
</dbReference>
<dbReference type="FunFam" id="1.10.10.10:FF:000001">
    <property type="entry name" value="LysR family transcriptional regulator"/>
    <property type="match status" value="1"/>
</dbReference>